<evidence type="ECO:0000313" key="3">
    <source>
        <dbReference type="EMBL" id="MBV0903647.1"/>
    </source>
</evidence>
<dbReference type="EMBL" id="JAHQXE010000006">
    <property type="protein sequence ID" value="MBV0903647.1"/>
    <property type="molecule type" value="Genomic_DNA"/>
</dbReference>
<dbReference type="SUPFAM" id="SSF52821">
    <property type="entry name" value="Rhodanese/Cell cycle control phosphatase"/>
    <property type="match status" value="1"/>
</dbReference>
<dbReference type="GO" id="GO:0050313">
    <property type="term" value="F:sulfur dioxygenase activity"/>
    <property type="evidence" value="ECO:0007669"/>
    <property type="project" value="InterPro"/>
</dbReference>
<feature type="domain" description="Rhodanese" evidence="2">
    <location>
        <begin position="26"/>
        <end position="126"/>
    </location>
</feature>
<evidence type="ECO:0000256" key="1">
    <source>
        <dbReference type="ARBA" id="ARBA00022723"/>
    </source>
</evidence>
<comment type="caution">
    <text evidence="3">The sequence shown here is derived from an EMBL/GenBank/DDBJ whole genome shotgun (WGS) entry which is preliminary data.</text>
</comment>
<dbReference type="RefSeq" id="WP_162414689.1">
    <property type="nucleotide sequence ID" value="NZ_JAHQXE010000006.1"/>
</dbReference>
<dbReference type="Pfam" id="PF00581">
    <property type="entry name" value="Rhodanese"/>
    <property type="match status" value="1"/>
</dbReference>
<dbReference type="PANTHER" id="PTHR43084">
    <property type="entry name" value="PERSULFIDE DIOXYGENASE ETHE1"/>
    <property type="match status" value="1"/>
</dbReference>
<dbReference type="SMART" id="SM00849">
    <property type="entry name" value="Lactamase_B"/>
    <property type="match status" value="1"/>
</dbReference>
<keyword evidence="1" id="KW-0479">Metal-binding</keyword>
<dbReference type="Gene3D" id="3.40.250.10">
    <property type="entry name" value="Rhodanese-like domain"/>
    <property type="match status" value="1"/>
</dbReference>
<accession>A0AA41G3H6</accession>
<dbReference type="PANTHER" id="PTHR43084:SF1">
    <property type="entry name" value="PERSULFIDE DIOXYGENASE ETHE1, MITOCHONDRIAL"/>
    <property type="match status" value="1"/>
</dbReference>
<dbReference type="InterPro" id="IPR051682">
    <property type="entry name" value="Mito_Persulfide_Diox"/>
</dbReference>
<dbReference type="InterPro" id="IPR001763">
    <property type="entry name" value="Rhodanese-like_dom"/>
</dbReference>
<reference evidence="3" key="1">
    <citation type="submission" date="2021-06" db="EMBL/GenBank/DDBJ databases">
        <title>New haloarchaea isolates fom saline soil.</title>
        <authorList>
            <person name="Duran-Viseras A."/>
            <person name="Sanchez-Porro C.S."/>
            <person name="Ventosa A."/>
        </authorList>
    </citation>
    <scope>NUCLEOTIDE SEQUENCE</scope>
    <source>
        <strain evidence="3">JCM 18369</strain>
    </source>
</reference>
<dbReference type="Gene3D" id="3.60.15.10">
    <property type="entry name" value="Ribonuclease Z/Hydroxyacylglutathione hydrolase-like"/>
    <property type="match status" value="1"/>
</dbReference>
<keyword evidence="4" id="KW-1185">Reference proteome</keyword>
<dbReference type="Proteomes" id="UP001166304">
    <property type="component" value="Unassembled WGS sequence"/>
</dbReference>
<evidence type="ECO:0000313" key="4">
    <source>
        <dbReference type="Proteomes" id="UP001166304"/>
    </source>
</evidence>
<organism evidence="3 4">
    <name type="scientific">Haloarcula salina</name>
    <dbReference type="NCBI Taxonomy" id="1429914"/>
    <lineage>
        <taxon>Archaea</taxon>
        <taxon>Methanobacteriati</taxon>
        <taxon>Methanobacteriota</taxon>
        <taxon>Stenosarchaea group</taxon>
        <taxon>Halobacteria</taxon>
        <taxon>Halobacteriales</taxon>
        <taxon>Haloarculaceae</taxon>
        <taxon>Haloarcula</taxon>
    </lineage>
</organism>
<dbReference type="InterPro" id="IPR036866">
    <property type="entry name" value="RibonucZ/Hydroxyglut_hydro"/>
</dbReference>
<dbReference type="InterPro" id="IPR036873">
    <property type="entry name" value="Rhodanese-like_dom_sf"/>
</dbReference>
<dbReference type="GO" id="GO:0006749">
    <property type="term" value="P:glutathione metabolic process"/>
    <property type="evidence" value="ECO:0007669"/>
    <property type="project" value="InterPro"/>
</dbReference>
<dbReference type="CDD" id="cd07724">
    <property type="entry name" value="POD-like_MBL-fold"/>
    <property type="match status" value="1"/>
</dbReference>
<dbReference type="Pfam" id="PF00753">
    <property type="entry name" value="Lactamase_B"/>
    <property type="match status" value="1"/>
</dbReference>
<dbReference type="SUPFAM" id="SSF56281">
    <property type="entry name" value="Metallo-hydrolase/oxidoreductase"/>
    <property type="match status" value="1"/>
</dbReference>
<dbReference type="PROSITE" id="PS50206">
    <property type="entry name" value="RHODANESE_3"/>
    <property type="match status" value="1"/>
</dbReference>
<evidence type="ECO:0000259" key="2">
    <source>
        <dbReference type="PROSITE" id="PS50206"/>
    </source>
</evidence>
<sequence length="393" mass="41597">MTEDYPEPPTEPQSVSAAALQSRLDAGEPVRLLDVRDRDEYEEWHIDGPSVTATQLPFPKFLQAKVTGEVDDLVADVAGSGPITVVCARGEASAFVAGLLADHDVDAQNLADGMEGWARLYDAREIPCDAATVVQYRRPASGCLGYMVVSDGDAAVVDPLRTFADRYVADATEHDATLRYAVDTHVHADHVSGVRRLAAETDAEPVMATRAVDRGVTDAVTALPDDGSLTVGSATLRAHPLPGHTTGMTGFAVGDVLLAGDSVFLDGVARPDLEAGAEGARDLARDLHRTLIERLAAFPDDTLVAPGHYGDAATPASDGTYTAPLGDLRERHPAFSMDREAFVDAVCDDIPPRPANFERIIAINLGTETADDDAAFELELGPNNCAATPTADD</sequence>
<proteinExistence type="predicted"/>
<protein>
    <submittedName>
        <fullName evidence="3">MBL fold metallo-hydrolase</fullName>
    </submittedName>
</protein>
<dbReference type="InterPro" id="IPR001279">
    <property type="entry name" value="Metallo-B-lactamas"/>
</dbReference>
<dbReference type="InterPro" id="IPR044528">
    <property type="entry name" value="POD-like_MBL-fold"/>
</dbReference>
<name>A0AA41G3H6_9EURY</name>
<dbReference type="GO" id="GO:0070813">
    <property type="term" value="P:hydrogen sulfide metabolic process"/>
    <property type="evidence" value="ECO:0007669"/>
    <property type="project" value="TreeGrafter"/>
</dbReference>
<dbReference type="GO" id="GO:0046872">
    <property type="term" value="F:metal ion binding"/>
    <property type="evidence" value="ECO:0007669"/>
    <property type="project" value="UniProtKB-KW"/>
</dbReference>
<dbReference type="AlphaFoldDB" id="A0AA41G3H6"/>
<dbReference type="SMART" id="SM00450">
    <property type="entry name" value="RHOD"/>
    <property type="match status" value="1"/>
</dbReference>
<gene>
    <name evidence="3" type="ORF">KTS37_17830</name>
</gene>